<dbReference type="SUPFAM" id="SSF51726">
    <property type="entry name" value="UROD/MetE-like"/>
    <property type="match status" value="1"/>
</dbReference>
<dbReference type="InterPro" id="IPR038071">
    <property type="entry name" value="UROD/MetE-like_sf"/>
</dbReference>
<dbReference type="GO" id="GO:0004853">
    <property type="term" value="F:uroporphyrinogen decarboxylase activity"/>
    <property type="evidence" value="ECO:0007669"/>
    <property type="project" value="InterPro"/>
</dbReference>
<protein>
    <recommendedName>
        <fullName evidence="1">Uroporphyrinogen decarboxylase (URO-D) domain-containing protein</fullName>
    </recommendedName>
</protein>
<dbReference type="OrthoDB" id="339900at2759"/>
<comment type="caution">
    <text evidence="2">The sequence shown here is derived from an EMBL/GenBank/DDBJ whole genome shotgun (WGS) entry which is preliminary data.</text>
</comment>
<dbReference type="PANTHER" id="PTHR21091">
    <property type="entry name" value="METHYLTETRAHYDROFOLATE:HOMOCYSTEINE METHYLTRANSFERASE RELATED"/>
    <property type="match status" value="1"/>
</dbReference>
<dbReference type="EMBL" id="JADGMS010000013">
    <property type="protein sequence ID" value="KAF9670450.1"/>
    <property type="molecule type" value="Genomic_DNA"/>
</dbReference>
<feature type="domain" description="Uroporphyrinogen decarboxylase (URO-D)" evidence="1">
    <location>
        <begin position="7"/>
        <end position="89"/>
    </location>
</feature>
<keyword evidence="3" id="KW-1185">Reference proteome</keyword>
<dbReference type="PANTHER" id="PTHR21091:SF169">
    <property type="entry name" value="UROPORPHYRINOGEN DECARBOXYLASE"/>
    <property type="match status" value="1"/>
</dbReference>
<evidence type="ECO:0000259" key="1">
    <source>
        <dbReference type="Pfam" id="PF01208"/>
    </source>
</evidence>
<dbReference type="Pfam" id="PF01208">
    <property type="entry name" value="URO-D"/>
    <property type="match status" value="1"/>
</dbReference>
<evidence type="ECO:0000313" key="2">
    <source>
        <dbReference type="EMBL" id="KAF9670450.1"/>
    </source>
</evidence>
<name>A0A835JNX2_9ROSI</name>
<reference evidence="2 3" key="1">
    <citation type="submission" date="2020-10" db="EMBL/GenBank/DDBJ databases">
        <title>Plant Genome Project.</title>
        <authorList>
            <person name="Zhang R.-G."/>
        </authorList>
    </citation>
    <scope>NUCLEOTIDE SEQUENCE [LARGE SCALE GENOMIC DNA]</scope>
    <source>
        <strain evidence="2">FAFU-HL-1</strain>
        <tissue evidence="2">Leaf</tissue>
    </source>
</reference>
<dbReference type="GO" id="GO:0006779">
    <property type="term" value="P:porphyrin-containing compound biosynthetic process"/>
    <property type="evidence" value="ECO:0007669"/>
    <property type="project" value="InterPro"/>
</dbReference>
<proteinExistence type="predicted"/>
<sequence>MLLELGVERPPVWLGLAYEARSMEIRKCCEKHPSFLERSENVDLVVEVTRQPWNVFRPDGVIFFSTFWDFVEGKSPVIFNPLRTADDVDLAGEFVLGGSIYYHEKGGRM</sequence>
<dbReference type="Proteomes" id="UP000657918">
    <property type="component" value="Unassembled WGS sequence"/>
</dbReference>
<evidence type="ECO:0000313" key="3">
    <source>
        <dbReference type="Proteomes" id="UP000657918"/>
    </source>
</evidence>
<accession>A0A835JNX2</accession>
<gene>
    <name evidence="2" type="ORF">SADUNF_Sadunf13G0070200</name>
</gene>
<dbReference type="AlphaFoldDB" id="A0A835JNX2"/>
<dbReference type="Gene3D" id="3.20.20.210">
    <property type="match status" value="1"/>
</dbReference>
<dbReference type="InterPro" id="IPR000257">
    <property type="entry name" value="Uroporphyrinogen_deCOase"/>
</dbReference>
<organism evidence="2 3">
    <name type="scientific">Salix dunnii</name>
    <dbReference type="NCBI Taxonomy" id="1413687"/>
    <lineage>
        <taxon>Eukaryota</taxon>
        <taxon>Viridiplantae</taxon>
        <taxon>Streptophyta</taxon>
        <taxon>Embryophyta</taxon>
        <taxon>Tracheophyta</taxon>
        <taxon>Spermatophyta</taxon>
        <taxon>Magnoliopsida</taxon>
        <taxon>eudicotyledons</taxon>
        <taxon>Gunneridae</taxon>
        <taxon>Pentapetalae</taxon>
        <taxon>rosids</taxon>
        <taxon>fabids</taxon>
        <taxon>Malpighiales</taxon>
        <taxon>Salicaceae</taxon>
        <taxon>Saliceae</taxon>
        <taxon>Salix</taxon>
    </lineage>
</organism>